<feature type="non-terminal residue" evidence="2">
    <location>
        <position position="1"/>
    </location>
</feature>
<evidence type="ECO:0000313" key="3">
    <source>
        <dbReference type="Proteomes" id="UP001175228"/>
    </source>
</evidence>
<dbReference type="EMBL" id="JAUEPU010000026">
    <property type="protein sequence ID" value="KAK0493113.1"/>
    <property type="molecule type" value="Genomic_DNA"/>
</dbReference>
<sequence length="73" mass="8053">WLCRNTRAAAQAILITTTGTQAARTAPSQCQSGGRSHPHYHNETAGKKKPSPLRHETLFIEQRGGSSHRHHTN</sequence>
<feature type="region of interest" description="Disordered" evidence="1">
    <location>
        <begin position="18"/>
        <end position="73"/>
    </location>
</feature>
<reference evidence="2" key="1">
    <citation type="submission" date="2023-06" db="EMBL/GenBank/DDBJ databases">
        <authorList>
            <consortium name="Lawrence Berkeley National Laboratory"/>
            <person name="Ahrendt S."/>
            <person name="Sahu N."/>
            <person name="Indic B."/>
            <person name="Wong-Bajracharya J."/>
            <person name="Merenyi Z."/>
            <person name="Ke H.-M."/>
            <person name="Monk M."/>
            <person name="Kocsube S."/>
            <person name="Drula E."/>
            <person name="Lipzen A."/>
            <person name="Balint B."/>
            <person name="Henrissat B."/>
            <person name="Andreopoulos B."/>
            <person name="Martin F.M."/>
            <person name="Harder C.B."/>
            <person name="Rigling D."/>
            <person name="Ford K.L."/>
            <person name="Foster G.D."/>
            <person name="Pangilinan J."/>
            <person name="Papanicolaou A."/>
            <person name="Barry K."/>
            <person name="LaButti K."/>
            <person name="Viragh M."/>
            <person name="Koriabine M."/>
            <person name="Yan M."/>
            <person name="Riley R."/>
            <person name="Champramary S."/>
            <person name="Plett K.L."/>
            <person name="Tsai I.J."/>
            <person name="Slot J."/>
            <person name="Sipos G."/>
            <person name="Plett J."/>
            <person name="Nagy L.G."/>
            <person name="Grigoriev I.V."/>
        </authorList>
    </citation>
    <scope>NUCLEOTIDE SEQUENCE</scope>
    <source>
        <strain evidence="2">HWK02</strain>
    </source>
</reference>
<keyword evidence="3" id="KW-1185">Reference proteome</keyword>
<organism evidence="2 3">
    <name type="scientific">Armillaria luteobubalina</name>
    <dbReference type="NCBI Taxonomy" id="153913"/>
    <lineage>
        <taxon>Eukaryota</taxon>
        <taxon>Fungi</taxon>
        <taxon>Dikarya</taxon>
        <taxon>Basidiomycota</taxon>
        <taxon>Agaricomycotina</taxon>
        <taxon>Agaricomycetes</taxon>
        <taxon>Agaricomycetidae</taxon>
        <taxon>Agaricales</taxon>
        <taxon>Marasmiineae</taxon>
        <taxon>Physalacriaceae</taxon>
        <taxon>Armillaria</taxon>
    </lineage>
</organism>
<feature type="compositionally biased region" description="Polar residues" evidence="1">
    <location>
        <begin position="18"/>
        <end position="34"/>
    </location>
</feature>
<gene>
    <name evidence="2" type="ORF">EDD18DRAFT_1180693</name>
</gene>
<comment type="caution">
    <text evidence="2">The sequence shown here is derived from an EMBL/GenBank/DDBJ whole genome shotgun (WGS) entry which is preliminary data.</text>
</comment>
<dbReference type="AlphaFoldDB" id="A0AA39PYU5"/>
<dbReference type="Proteomes" id="UP001175228">
    <property type="component" value="Unassembled WGS sequence"/>
</dbReference>
<name>A0AA39PYU5_9AGAR</name>
<accession>A0AA39PYU5</accession>
<protein>
    <submittedName>
        <fullName evidence="2">Uncharacterized protein</fullName>
    </submittedName>
</protein>
<proteinExistence type="predicted"/>
<evidence type="ECO:0000313" key="2">
    <source>
        <dbReference type="EMBL" id="KAK0493113.1"/>
    </source>
</evidence>
<evidence type="ECO:0000256" key="1">
    <source>
        <dbReference type="SAM" id="MobiDB-lite"/>
    </source>
</evidence>